<reference evidence="2 3" key="1">
    <citation type="submission" date="2015-11" db="EMBL/GenBank/DDBJ databases">
        <title>The limits of bacterial species coexistence and the symbiotic plasmid transference in sympatric Rhizobium populations.</title>
        <authorList>
            <person name="Perez-Carrascal O.M."/>
            <person name="VanInsberghe D."/>
            <person name="Juarez S."/>
            <person name="Polz M.F."/>
            <person name="Vinuesa P."/>
            <person name="Gonzalez V."/>
        </authorList>
    </citation>
    <scope>NUCLEOTIDE SEQUENCE [LARGE SCALE GENOMIC DNA]</scope>
    <source>
        <strain evidence="2 3">N771</strain>
        <plasmid evidence="2 3">pRphaN771a</plasmid>
    </source>
</reference>
<keyword evidence="1" id="KW-0732">Signal</keyword>
<evidence type="ECO:0000313" key="3">
    <source>
        <dbReference type="Proteomes" id="UP000078551"/>
    </source>
</evidence>
<proteinExistence type="predicted"/>
<protein>
    <submittedName>
        <fullName evidence="2">Uncharacterized protein</fullName>
    </submittedName>
</protein>
<dbReference type="EMBL" id="CP013569">
    <property type="protein sequence ID" value="ANL87033.1"/>
    <property type="molecule type" value="Genomic_DNA"/>
</dbReference>
<evidence type="ECO:0000313" key="2">
    <source>
        <dbReference type="EMBL" id="ANL87033.1"/>
    </source>
</evidence>
<name>A0ABM6CFJ7_9HYPH</name>
<sequence>MKIAVLAAAVFFAASALANDTSNTTEPVDRSGIYYCRPLATAGMAHDETTDAWNATTFKTPDDGISIKIRSLRIAGPDYSKAWVYTVSLKTPKTGDYRACMNQEFGYEIVSWAERVDCRTIPERYIFDLEYLKYEVWSEGSYMQPKDNQTFGSPYMQLGRCEKVD</sequence>
<keyword evidence="3" id="KW-1185">Reference proteome</keyword>
<keyword evidence="2" id="KW-0614">Plasmid</keyword>
<accession>A0ABM6CFJ7</accession>
<organism evidence="2 3">
    <name type="scientific">Rhizobium phaseoli</name>
    <dbReference type="NCBI Taxonomy" id="396"/>
    <lineage>
        <taxon>Bacteria</taxon>
        <taxon>Pseudomonadati</taxon>
        <taxon>Pseudomonadota</taxon>
        <taxon>Alphaproteobacteria</taxon>
        <taxon>Hyphomicrobiales</taxon>
        <taxon>Rhizobiaceae</taxon>
        <taxon>Rhizobium/Agrobacterium group</taxon>
        <taxon>Rhizobium</taxon>
    </lineage>
</organism>
<gene>
    <name evidence="2" type="ORF">AMC81_PA00009</name>
</gene>
<geneLocation type="plasmid" evidence="2 3">
    <name>pRphaN771a</name>
</geneLocation>
<evidence type="ECO:0000256" key="1">
    <source>
        <dbReference type="SAM" id="SignalP"/>
    </source>
</evidence>
<dbReference type="Proteomes" id="UP000078551">
    <property type="component" value="Plasmid pRphaN771a"/>
</dbReference>
<feature type="chain" id="PRO_5045193085" evidence="1">
    <location>
        <begin position="19"/>
        <end position="165"/>
    </location>
</feature>
<dbReference type="RefSeq" id="WP_064832652.1">
    <property type="nucleotide sequence ID" value="NZ_CP013569.1"/>
</dbReference>
<feature type="signal peptide" evidence="1">
    <location>
        <begin position="1"/>
        <end position="18"/>
    </location>
</feature>